<keyword evidence="1" id="KW-0413">Isomerase</keyword>
<dbReference type="AlphaFoldDB" id="A0AA39T190"/>
<sequence>MEDQAPVNLAWLSRWLGLAKDDSTDFLNLGVEREKVHSCLEKVSLLDLQNSDGNEVGEGTGGKFLSNHSSLERVVEDYEMRQARIGRGRVVGSLGEVILGHFLKEKNFKQTIPPVKVEDHEEITYETASTALKRAVHFFSALQASDGHWPAESAGPLFFLPPLVSHDHPPSSTVTNFNSTKKCNC</sequence>
<reference evidence="2" key="1">
    <citation type="journal article" date="2022" name="Plant J.">
        <title>Strategies of tolerance reflected in two North American maple genomes.</title>
        <authorList>
            <person name="McEvoy S.L."/>
            <person name="Sezen U.U."/>
            <person name="Trouern-Trend A."/>
            <person name="McMahon S.M."/>
            <person name="Schaberg P.G."/>
            <person name="Yang J."/>
            <person name="Wegrzyn J.L."/>
            <person name="Swenson N.G."/>
        </authorList>
    </citation>
    <scope>NUCLEOTIDE SEQUENCE</scope>
    <source>
        <strain evidence="2">NS2018</strain>
    </source>
</reference>
<organism evidence="2 3">
    <name type="scientific">Acer saccharum</name>
    <name type="common">Sugar maple</name>
    <dbReference type="NCBI Taxonomy" id="4024"/>
    <lineage>
        <taxon>Eukaryota</taxon>
        <taxon>Viridiplantae</taxon>
        <taxon>Streptophyta</taxon>
        <taxon>Embryophyta</taxon>
        <taxon>Tracheophyta</taxon>
        <taxon>Spermatophyta</taxon>
        <taxon>Magnoliopsida</taxon>
        <taxon>eudicotyledons</taxon>
        <taxon>Gunneridae</taxon>
        <taxon>Pentapetalae</taxon>
        <taxon>rosids</taxon>
        <taxon>malvids</taxon>
        <taxon>Sapindales</taxon>
        <taxon>Sapindaceae</taxon>
        <taxon>Hippocastanoideae</taxon>
        <taxon>Acereae</taxon>
        <taxon>Acer</taxon>
    </lineage>
</organism>
<evidence type="ECO:0000313" key="3">
    <source>
        <dbReference type="Proteomes" id="UP001168877"/>
    </source>
</evidence>
<dbReference type="SUPFAM" id="SSF48239">
    <property type="entry name" value="Terpenoid cyclases/Protein prenyltransferases"/>
    <property type="match status" value="1"/>
</dbReference>
<dbReference type="InterPro" id="IPR018333">
    <property type="entry name" value="Squalene_cyclase"/>
</dbReference>
<protein>
    <submittedName>
        <fullName evidence="2">Uncharacterized protein</fullName>
    </submittedName>
</protein>
<keyword evidence="3" id="KW-1185">Reference proteome</keyword>
<dbReference type="Proteomes" id="UP001168877">
    <property type="component" value="Unassembled WGS sequence"/>
</dbReference>
<evidence type="ECO:0000256" key="1">
    <source>
        <dbReference type="ARBA" id="ARBA00023235"/>
    </source>
</evidence>
<dbReference type="EMBL" id="JAUESC010000003">
    <property type="protein sequence ID" value="KAK0600062.1"/>
    <property type="molecule type" value="Genomic_DNA"/>
</dbReference>
<dbReference type="GO" id="GO:0042300">
    <property type="term" value="F:beta-amyrin synthase activity"/>
    <property type="evidence" value="ECO:0007669"/>
    <property type="project" value="TreeGrafter"/>
</dbReference>
<comment type="caution">
    <text evidence="2">The sequence shown here is derived from an EMBL/GenBank/DDBJ whole genome shotgun (WGS) entry which is preliminary data.</text>
</comment>
<gene>
    <name evidence="2" type="ORF">LWI29_011215</name>
</gene>
<dbReference type="GO" id="GO:0016104">
    <property type="term" value="P:triterpenoid biosynthetic process"/>
    <property type="evidence" value="ECO:0007669"/>
    <property type="project" value="InterPro"/>
</dbReference>
<reference evidence="2" key="2">
    <citation type="submission" date="2023-06" db="EMBL/GenBank/DDBJ databases">
        <authorList>
            <person name="Swenson N.G."/>
            <person name="Wegrzyn J.L."/>
            <person name="Mcevoy S.L."/>
        </authorList>
    </citation>
    <scope>NUCLEOTIDE SEQUENCE</scope>
    <source>
        <strain evidence="2">NS2018</strain>
        <tissue evidence="2">Leaf</tissue>
    </source>
</reference>
<dbReference type="PANTHER" id="PTHR11764">
    <property type="entry name" value="TERPENE CYCLASE/MUTASE FAMILY MEMBER"/>
    <property type="match status" value="1"/>
</dbReference>
<dbReference type="InterPro" id="IPR008930">
    <property type="entry name" value="Terpenoid_cyclase/PrenylTrfase"/>
</dbReference>
<evidence type="ECO:0000313" key="2">
    <source>
        <dbReference type="EMBL" id="KAK0600062.1"/>
    </source>
</evidence>
<dbReference type="PANTHER" id="PTHR11764:SF58">
    <property type="entry name" value="BETA-AMYRIN SYNTHASE-RELATED"/>
    <property type="match status" value="1"/>
</dbReference>
<name>A0AA39T190_ACESA</name>
<dbReference type="GO" id="GO:0005811">
    <property type="term" value="C:lipid droplet"/>
    <property type="evidence" value="ECO:0007669"/>
    <property type="project" value="InterPro"/>
</dbReference>
<accession>A0AA39T190</accession>
<proteinExistence type="predicted"/>